<sequence>MYLVRSDSSWCEVGIRPLEMVRSDSDWCGVGIGRRWLTRGVADTTDRLAYQLSDQLIGGRREMVVKVII</sequence>
<dbReference type="KEGG" id="mph:MLP_06860"/>
<reference evidence="1 2" key="1">
    <citation type="submission" date="2011-05" db="EMBL/GenBank/DDBJ databases">
        <title>Whole genome sequence of Microlunatus phosphovorus NM-1.</title>
        <authorList>
            <person name="Hosoyama A."/>
            <person name="Sasaki K."/>
            <person name="Harada T."/>
            <person name="Igarashi R."/>
            <person name="Kawakoshi A."/>
            <person name="Sasagawa M."/>
            <person name="Fukada J."/>
            <person name="Nakamura S."/>
            <person name="Katano Y."/>
            <person name="Hanada S."/>
            <person name="Kamagata Y."/>
            <person name="Nakamura N."/>
            <person name="Yamazaki S."/>
            <person name="Fujita N."/>
        </authorList>
    </citation>
    <scope>NUCLEOTIDE SEQUENCE [LARGE SCALE GENOMIC DNA]</scope>
    <source>
        <strain evidence="2">ATCC 700054 / DSM 10555 / JCM 9379 / NBRC 101784 / NCIMB 13414 / VKM Ac-1990 / NM-1</strain>
    </source>
</reference>
<dbReference type="HOGENOM" id="CLU_2771281_0_0_11"/>
<accession>F5XL12</accession>
<dbReference type="EMBL" id="AP012204">
    <property type="protein sequence ID" value="BAK33700.1"/>
    <property type="molecule type" value="Genomic_DNA"/>
</dbReference>
<proteinExistence type="predicted"/>
<organism evidence="1 2">
    <name type="scientific">Microlunatus phosphovorus (strain ATCC 700054 / DSM 10555 / JCM 9379 / NBRC 101784 / NCIMB 13414 / VKM Ac-1990 / NM-1)</name>
    <dbReference type="NCBI Taxonomy" id="1032480"/>
    <lineage>
        <taxon>Bacteria</taxon>
        <taxon>Bacillati</taxon>
        <taxon>Actinomycetota</taxon>
        <taxon>Actinomycetes</taxon>
        <taxon>Propionibacteriales</taxon>
        <taxon>Propionibacteriaceae</taxon>
        <taxon>Microlunatus</taxon>
    </lineage>
</organism>
<dbReference type="AlphaFoldDB" id="F5XL12"/>
<name>F5XL12_MICPN</name>
<protein>
    <submittedName>
        <fullName evidence="1">Uncharacterized protein</fullName>
    </submittedName>
</protein>
<dbReference type="STRING" id="1032480.MLP_06860"/>
<evidence type="ECO:0000313" key="1">
    <source>
        <dbReference type="EMBL" id="BAK33700.1"/>
    </source>
</evidence>
<dbReference type="Proteomes" id="UP000007947">
    <property type="component" value="Chromosome"/>
</dbReference>
<gene>
    <name evidence="1" type="ordered locus">MLP_06860</name>
</gene>
<keyword evidence="2" id="KW-1185">Reference proteome</keyword>
<evidence type="ECO:0000313" key="2">
    <source>
        <dbReference type="Proteomes" id="UP000007947"/>
    </source>
</evidence>